<evidence type="ECO:0000256" key="2">
    <source>
        <dbReference type="ARBA" id="ARBA00006411"/>
    </source>
</evidence>
<comment type="caution">
    <text evidence="5">The sequence shown here is derived from an EMBL/GenBank/DDBJ whole genome shotgun (WGS) entry which is preliminary data.</text>
</comment>
<comment type="subcellular location">
    <subcellularLocation>
        <location evidence="1">Cytoplasm</location>
    </subcellularLocation>
</comment>
<sequence>MKWHFTPDEFIYVCGEFGADRFPAPLRLLSSARYRSEWEIIEASCRSRIHVRDDVDLFPVLRTIFEPETAIEVVGNRDRPIRAYGAVVTDIGVAVVQHPGATQEYGGDVTIQVGSVNVVTRMVAAVAGSAPAGNTGRMVETVDRLQGRSPESSWSAALTREAIRMRDLLAAPRTGSGHVKVTHTGTAVSRYASWFDVRNDGRYVYTRHGREIHIDPCGDQQFVDHLRRLAMPHQPR</sequence>
<evidence type="ECO:0000256" key="3">
    <source>
        <dbReference type="ARBA" id="ARBA00022490"/>
    </source>
</evidence>
<evidence type="ECO:0000313" key="6">
    <source>
        <dbReference type="Proteomes" id="UP000798951"/>
    </source>
</evidence>
<name>A0ABQ6YJQ0_9NOCA</name>
<proteinExistence type="inferred from homology"/>
<organism evidence="5 6">
    <name type="scientific">Nocardia caishijiensis</name>
    <dbReference type="NCBI Taxonomy" id="184756"/>
    <lineage>
        <taxon>Bacteria</taxon>
        <taxon>Bacillati</taxon>
        <taxon>Actinomycetota</taxon>
        <taxon>Actinomycetes</taxon>
        <taxon>Mycobacteriales</taxon>
        <taxon>Nocardiaceae</taxon>
        <taxon>Nocardia</taxon>
    </lineage>
</organism>
<keyword evidence="4" id="KW-0143">Chaperone</keyword>
<dbReference type="Pfam" id="PF14011">
    <property type="entry name" value="ESX-1_EspG"/>
    <property type="match status" value="1"/>
</dbReference>
<reference evidence="5 6" key="1">
    <citation type="submission" date="2019-07" db="EMBL/GenBank/DDBJ databases">
        <title>Genomic Encyclopedia of Type Strains, Phase IV (KMG-IV): sequencing the most valuable type-strain genomes for metagenomic binning, comparative biology and taxonomic classification.</title>
        <authorList>
            <person name="Goeker M."/>
        </authorList>
    </citation>
    <scope>NUCLEOTIDE SEQUENCE [LARGE SCALE GENOMIC DNA]</scope>
    <source>
        <strain evidence="5 6">DSM 44831</strain>
    </source>
</reference>
<keyword evidence="6" id="KW-1185">Reference proteome</keyword>
<dbReference type="EMBL" id="VMSD01000006">
    <property type="protein sequence ID" value="KAF0846010.1"/>
    <property type="molecule type" value="Genomic_DNA"/>
</dbReference>
<dbReference type="RefSeq" id="WP_067984529.1">
    <property type="nucleotide sequence ID" value="NZ_VMSD01000006.1"/>
</dbReference>
<dbReference type="InterPro" id="IPR025734">
    <property type="entry name" value="EspG"/>
</dbReference>
<dbReference type="Proteomes" id="UP000798951">
    <property type="component" value="Unassembled WGS sequence"/>
</dbReference>
<keyword evidence="3" id="KW-0963">Cytoplasm</keyword>
<protein>
    <submittedName>
        <fullName evidence="5">ESAT-6 protein secretion system EspG family protein</fullName>
    </submittedName>
</protein>
<comment type="similarity">
    <text evidence="2">Belongs to the EspG family.</text>
</comment>
<evidence type="ECO:0000256" key="1">
    <source>
        <dbReference type="ARBA" id="ARBA00004496"/>
    </source>
</evidence>
<gene>
    <name evidence="5" type="ORF">FNL39_106405</name>
</gene>
<evidence type="ECO:0000313" key="5">
    <source>
        <dbReference type="EMBL" id="KAF0846010.1"/>
    </source>
</evidence>
<accession>A0ABQ6YJQ0</accession>
<evidence type="ECO:0000256" key="4">
    <source>
        <dbReference type="ARBA" id="ARBA00023186"/>
    </source>
</evidence>